<proteinExistence type="predicted"/>
<name>A0ACB5U788_AMBMO</name>
<evidence type="ECO:0000313" key="2">
    <source>
        <dbReference type="Proteomes" id="UP001165064"/>
    </source>
</evidence>
<protein>
    <submittedName>
        <fullName evidence="1">Unnamed protein product</fullName>
    </submittedName>
</protein>
<gene>
    <name evidence="1" type="ORF">Amon02_001162100</name>
</gene>
<sequence length="301" mass="33397">MNLTNDASVFSNLEKEYPLGSVLKTKVESVDQEHNVLNLTAKDKPITSFKDISVGDVVPAKVIRTRDSYVLLELGEGVLASSFITEALNDYSDKLQDIFSTSDICAAKIQEIDIPNNKIHVSLRTADAKDRYISSIDDLKKGDVVRGFVKNVADNGLHVALSSKIHALVRVSDLSDSYLKDWKQFYRVHQPVVGKILNAERKGRVLMTLKDSEVSGDANILKRFEDIAVGEIYEGSVRRITDFGVFVKLDGCNNIVGLCHHSEISDNKNTSDIQSIFAEGDRVKVKILALDEAKKQLSLDE</sequence>
<keyword evidence="2" id="KW-1185">Reference proteome</keyword>
<reference evidence="1" key="1">
    <citation type="submission" date="2023-04" db="EMBL/GenBank/DDBJ databases">
        <title>Ambrosiozyma monospora NBRC 10751.</title>
        <authorList>
            <person name="Ichikawa N."/>
            <person name="Sato H."/>
            <person name="Tonouchi N."/>
        </authorList>
    </citation>
    <scope>NUCLEOTIDE SEQUENCE</scope>
    <source>
        <strain evidence="1">NBRC 10751</strain>
    </source>
</reference>
<dbReference type="Proteomes" id="UP001165064">
    <property type="component" value="Unassembled WGS sequence"/>
</dbReference>
<comment type="caution">
    <text evidence="1">The sequence shown here is derived from an EMBL/GenBank/DDBJ whole genome shotgun (WGS) entry which is preliminary data.</text>
</comment>
<dbReference type="EMBL" id="BSXS01012754">
    <property type="protein sequence ID" value="GMF02958.1"/>
    <property type="molecule type" value="Genomic_DNA"/>
</dbReference>
<organism evidence="1 2">
    <name type="scientific">Ambrosiozyma monospora</name>
    <name type="common">Yeast</name>
    <name type="synonym">Endomycopsis monosporus</name>
    <dbReference type="NCBI Taxonomy" id="43982"/>
    <lineage>
        <taxon>Eukaryota</taxon>
        <taxon>Fungi</taxon>
        <taxon>Dikarya</taxon>
        <taxon>Ascomycota</taxon>
        <taxon>Saccharomycotina</taxon>
        <taxon>Pichiomycetes</taxon>
        <taxon>Pichiales</taxon>
        <taxon>Pichiaceae</taxon>
        <taxon>Ambrosiozyma</taxon>
    </lineage>
</organism>
<accession>A0ACB5U788</accession>
<evidence type="ECO:0000313" key="1">
    <source>
        <dbReference type="EMBL" id="GMF02958.1"/>
    </source>
</evidence>